<feature type="transmembrane region" description="Helical" evidence="1">
    <location>
        <begin position="110"/>
        <end position="132"/>
    </location>
</feature>
<dbReference type="Proteomes" id="UP000824263">
    <property type="component" value="Unassembled WGS sequence"/>
</dbReference>
<sequence length="172" mass="19702">MQNIYFKSLNKKDLPAILAAVILGFLNHFLYDWMGGSPLAALFCPINESPWEHLKLLFFPFLFVTLGTAALCRFRDRRFFYCRFLGAVCGMAFTLVTFYTYTGIWGSHVLVLDLLIFFLSVVLSFSAARSFCRALKRIPSTNAIFTLWGAGVFFFFVFTCFPPGIPLFFPYE</sequence>
<protein>
    <submittedName>
        <fullName evidence="2">Uncharacterized protein</fullName>
    </submittedName>
</protein>
<dbReference type="EMBL" id="DXGF01000043">
    <property type="protein sequence ID" value="HIW83162.1"/>
    <property type="molecule type" value="Genomic_DNA"/>
</dbReference>
<keyword evidence="1" id="KW-0472">Membrane</keyword>
<feature type="transmembrane region" description="Helical" evidence="1">
    <location>
        <begin position="54"/>
        <end position="72"/>
    </location>
</feature>
<evidence type="ECO:0000256" key="1">
    <source>
        <dbReference type="SAM" id="Phobius"/>
    </source>
</evidence>
<reference evidence="2" key="2">
    <citation type="submission" date="2021-04" db="EMBL/GenBank/DDBJ databases">
        <authorList>
            <person name="Gilroy R."/>
        </authorList>
    </citation>
    <scope>NUCLEOTIDE SEQUENCE</scope>
    <source>
        <strain evidence="2">ChiSxjej1B13-11762</strain>
    </source>
</reference>
<dbReference type="Pfam" id="PF20122">
    <property type="entry name" value="DUF6512"/>
    <property type="match status" value="1"/>
</dbReference>
<feature type="transmembrane region" description="Helical" evidence="1">
    <location>
        <begin position="84"/>
        <end position="104"/>
    </location>
</feature>
<organism evidence="2 3">
    <name type="scientific">Candidatus Dorea gallistercoris</name>
    <dbReference type="NCBI Taxonomy" id="2838542"/>
    <lineage>
        <taxon>Bacteria</taxon>
        <taxon>Bacillati</taxon>
        <taxon>Bacillota</taxon>
        <taxon>Clostridia</taxon>
        <taxon>Lachnospirales</taxon>
        <taxon>Lachnospiraceae</taxon>
        <taxon>Dorea</taxon>
    </lineage>
</organism>
<evidence type="ECO:0000313" key="2">
    <source>
        <dbReference type="EMBL" id="HIW83162.1"/>
    </source>
</evidence>
<proteinExistence type="predicted"/>
<keyword evidence="1" id="KW-1133">Transmembrane helix</keyword>
<name>A0A9D1R8T7_9FIRM</name>
<gene>
    <name evidence="2" type="ORF">H9873_02410</name>
</gene>
<keyword evidence="1" id="KW-0812">Transmembrane</keyword>
<dbReference type="AlphaFoldDB" id="A0A9D1R8T7"/>
<comment type="caution">
    <text evidence="2">The sequence shown here is derived from an EMBL/GenBank/DDBJ whole genome shotgun (WGS) entry which is preliminary data.</text>
</comment>
<dbReference type="InterPro" id="IPR045407">
    <property type="entry name" value="DUF6512"/>
</dbReference>
<feature type="transmembrane region" description="Helical" evidence="1">
    <location>
        <begin position="144"/>
        <end position="169"/>
    </location>
</feature>
<feature type="transmembrane region" description="Helical" evidence="1">
    <location>
        <begin position="14"/>
        <end position="34"/>
    </location>
</feature>
<evidence type="ECO:0000313" key="3">
    <source>
        <dbReference type="Proteomes" id="UP000824263"/>
    </source>
</evidence>
<accession>A0A9D1R8T7</accession>
<reference evidence="2" key="1">
    <citation type="journal article" date="2021" name="PeerJ">
        <title>Extensive microbial diversity within the chicken gut microbiome revealed by metagenomics and culture.</title>
        <authorList>
            <person name="Gilroy R."/>
            <person name="Ravi A."/>
            <person name="Getino M."/>
            <person name="Pursley I."/>
            <person name="Horton D.L."/>
            <person name="Alikhan N.F."/>
            <person name="Baker D."/>
            <person name="Gharbi K."/>
            <person name="Hall N."/>
            <person name="Watson M."/>
            <person name="Adriaenssens E.M."/>
            <person name="Foster-Nyarko E."/>
            <person name="Jarju S."/>
            <person name="Secka A."/>
            <person name="Antonio M."/>
            <person name="Oren A."/>
            <person name="Chaudhuri R.R."/>
            <person name="La Ragione R."/>
            <person name="Hildebrand F."/>
            <person name="Pallen M.J."/>
        </authorList>
    </citation>
    <scope>NUCLEOTIDE SEQUENCE</scope>
    <source>
        <strain evidence="2">ChiSxjej1B13-11762</strain>
    </source>
</reference>